<dbReference type="RefSeq" id="WP_145750192.1">
    <property type="nucleotide sequence ID" value="NZ_VITN01000006.1"/>
</dbReference>
<organism evidence="1 2">
    <name type="scientific">Nitrospirillum amazonense</name>
    <dbReference type="NCBI Taxonomy" id="28077"/>
    <lineage>
        <taxon>Bacteria</taxon>
        <taxon>Pseudomonadati</taxon>
        <taxon>Pseudomonadota</taxon>
        <taxon>Alphaproteobacteria</taxon>
        <taxon>Rhodospirillales</taxon>
        <taxon>Azospirillaceae</taxon>
        <taxon>Nitrospirillum</taxon>
    </lineage>
</organism>
<comment type="caution">
    <text evidence="1">The sequence shown here is derived from an EMBL/GenBank/DDBJ whole genome shotgun (WGS) entry which is preliminary data.</text>
</comment>
<accession>A0A560FGD4</accession>
<sequence length="245" mass="25023">MPQYSFGAGSLFGTPVGVANATPVQFGTLQSVSVDIDFTLKELYGQNQFPVSVARGQAKIQGKAKTGQIQGALFNNLFFGGSQSTGQQLVALNEAASVPATNPYTVTVANSTGFQADQGVVFAATGVPLAKVASAPATGQYSQSGGTYTFAAADTGVGLLISYSYTSATGGTVTTISNQLQGVAPTFSCVLTTPFGGQNFVLSLNACTSSKLQLATKQGDYMQPELDFMAFADASGTVGKLSVQG</sequence>
<dbReference type="AlphaFoldDB" id="A0A560FGD4"/>
<name>A0A560FGD4_9PROT</name>
<protein>
    <submittedName>
        <fullName evidence="1">Uncharacterized protein</fullName>
    </submittedName>
</protein>
<dbReference type="OrthoDB" id="6816093at2"/>
<dbReference type="EMBL" id="VITN01000006">
    <property type="protein sequence ID" value="TWB20671.1"/>
    <property type="molecule type" value="Genomic_DNA"/>
</dbReference>
<evidence type="ECO:0000313" key="1">
    <source>
        <dbReference type="EMBL" id="TWB20671.1"/>
    </source>
</evidence>
<reference evidence="1 2" key="1">
    <citation type="submission" date="2019-06" db="EMBL/GenBank/DDBJ databases">
        <title>Genomic Encyclopedia of Type Strains, Phase IV (KMG-V): Genome sequencing to study the core and pangenomes of soil and plant-associated prokaryotes.</title>
        <authorList>
            <person name="Whitman W."/>
        </authorList>
    </citation>
    <scope>NUCLEOTIDE SEQUENCE [LARGE SCALE GENOMIC DNA]</scope>
    <source>
        <strain evidence="1 2">BR 11880</strain>
    </source>
</reference>
<proteinExistence type="predicted"/>
<dbReference type="Proteomes" id="UP000319859">
    <property type="component" value="Unassembled WGS sequence"/>
</dbReference>
<evidence type="ECO:0000313" key="2">
    <source>
        <dbReference type="Proteomes" id="UP000319859"/>
    </source>
</evidence>
<gene>
    <name evidence="1" type="ORF">FBZ89_10670</name>
</gene>